<protein>
    <submittedName>
        <fullName evidence="1">Uncharacterized protein</fullName>
    </submittedName>
</protein>
<sequence length="219" mass="24757">MVLASHAPDPQAAEFHLGHSNAKSIPALDAESKADVGDFLVVSPYISQPHLLDLRPLQESQKLLARALTVLEPVRVDYATAPYHQTFNWNAVVNRLKFLNGEAGHAWTRQHFYIVVFRSQVPPTTDRVELGGLDQKSHAEATKSGGLLKYWFGMPDENGRNLATCIWRKHEDTRPASVGPGHKAAVRATISMYSEWKIERLKFVIEDDVSNWYIQQWED</sequence>
<dbReference type="PANTHER" id="PTHR36986:SF1">
    <property type="entry name" value="UPF0643 PROTEIN PB2B2.08"/>
    <property type="match status" value="1"/>
</dbReference>
<organism evidence="1 2">
    <name type="scientific">Lepraria neglecta</name>
    <dbReference type="NCBI Taxonomy" id="209136"/>
    <lineage>
        <taxon>Eukaryota</taxon>
        <taxon>Fungi</taxon>
        <taxon>Dikarya</taxon>
        <taxon>Ascomycota</taxon>
        <taxon>Pezizomycotina</taxon>
        <taxon>Lecanoromycetes</taxon>
        <taxon>OSLEUM clade</taxon>
        <taxon>Lecanoromycetidae</taxon>
        <taxon>Lecanorales</taxon>
        <taxon>Lecanorineae</taxon>
        <taxon>Stereocaulaceae</taxon>
        <taxon>Lepraria</taxon>
    </lineage>
</organism>
<dbReference type="AlphaFoldDB" id="A0AAE0DNC0"/>
<proteinExistence type="predicted"/>
<name>A0AAE0DNC0_9LECA</name>
<gene>
    <name evidence="1" type="ORF">OEA41_007525</name>
</gene>
<evidence type="ECO:0000313" key="1">
    <source>
        <dbReference type="EMBL" id="KAK3176202.1"/>
    </source>
</evidence>
<comment type="caution">
    <text evidence="1">The sequence shown here is derived from an EMBL/GenBank/DDBJ whole genome shotgun (WGS) entry which is preliminary data.</text>
</comment>
<accession>A0AAE0DNC0</accession>
<evidence type="ECO:0000313" key="2">
    <source>
        <dbReference type="Proteomes" id="UP001276659"/>
    </source>
</evidence>
<reference evidence="1" key="1">
    <citation type="submission" date="2022-11" db="EMBL/GenBank/DDBJ databases">
        <title>Chromosomal genome sequence assembly and mating type (MAT) locus characterization of the leprose asexual lichenized fungus Lepraria neglecta (Nyl.) Erichsen.</title>
        <authorList>
            <person name="Allen J.L."/>
            <person name="Pfeffer B."/>
        </authorList>
    </citation>
    <scope>NUCLEOTIDE SEQUENCE</scope>
    <source>
        <strain evidence="1">Allen 5258</strain>
    </source>
</reference>
<dbReference type="Proteomes" id="UP001276659">
    <property type="component" value="Unassembled WGS sequence"/>
</dbReference>
<keyword evidence="2" id="KW-1185">Reference proteome</keyword>
<dbReference type="EMBL" id="JASNWA010000004">
    <property type="protein sequence ID" value="KAK3176202.1"/>
    <property type="molecule type" value="Genomic_DNA"/>
</dbReference>
<dbReference type="PANTHER" id="PTHR36986">
    <property type="entry name" value="UPF0643 PROTEIN PB2B2.08"/>
    <property type="match status" value="1"/>
</dbReference>